<proteinExistence type="predicted"/>
<comment type="caution">
    <text evidence="1">The sequence shown here is derived from an EMBL/GenBank/DDBJ whole genome shotgun (WGS) entry which is preliminary data.</text>
</comment>
<accession>A0ABQ1RNQ2</accession>
<dbReference type="EMBL" id="BMCM01000003">
    <property type="protein sequence ID" value="GGD76708.1"/>
    <property type="molecule type" value="Genomic_DNA"/>
</dbReference>
<dbReference type="Proteomes" id="UP000629365">
    <property type="component" value="Unassembled WGS sequence"/>
</dbReference>
<keyword evidence="2" id="KW-1185">Reference proteome</keyword>
<evidence type="ECO:0000313" key="1">
    <source>
        <dbReference type="EMBL" id="GGD76708.1"/>
    </source>
</evidence>
<reference evidence="2" key="1">
    <citation type="journal article" date="2019" name="Int. J. Syst. Evol. Microbiol.">
        <title>The Global Catalogue of Microorganisms (GCM) 10K type strain sequencing project: providing services to taxonomists for standard genome sequencing and annotation.</title>
        <authorList>
            <consortium name="The Broad Institute Genomics Platform"/>
            <consortium name="The Broad Institute Genome Sequencing Center for Infectious Disease"/>
            <person name="Wu L."/>
            <person name="Ma J."/>
        </authorList>
    </citation>
    <scope>NUCLEOTIDE SEQUENCE [LARGE SCALE GENOMIC DNA]</scope>
    <source>
        <strain evidence="2">CCM 7640</strain>
    </source>
</reference>
<evidence type="ECO:0000313" key="2">
    <source>
        <dbReference type="Proteomes" id="UP000629365"/>
    </source>
</evidence>
<protein>
    <submittedName>
        <fullName evidence="1">Uncharacterized protein</fullName>
    </submittedName>
</protein>
<name>A0ABQ1RNQ2_9MICO</name>
<gene>
    <name evidence="1" type="ORF">GCM10007269_19590</name>
</gene>
<organism evidence="1 2">
    <name type="scientific">Microbacterium murale</name>
    <dbReference type="NCBI Taxonomy" id="1081040"/>
    <lineage>
        <taxon>Bacteria</taxon>
        <taxon>Bacillati</taxon>
        <taxon>Actinomycetota</taxon>
        <taxon>Actinomycetes</taxon>
        <taxon>Micrococcales</taxon>
        <taxon>Microbacteriaceae</taxon>
        <taxon>Microbacterium</taxon>
    </lineage>
</organism>
<dbReference type="RefSeq" id="WP_188436408.1">
    <property type="nucleotide sequence ID" value="NZ_BMCM01000003.1"/>
</dbReference>
<sequence>MAHSWSTYLNEITQHATGSSVARRLNVSGSKVGYWRRGDRPPTPSEAAHVARTYGRSPLEGLVAAGYLAVDDISDDISIVYPALADYSDVELVEEMLRRAKG</sequence>